<dbReference type="EMBL" id="CAJNOV010017911">
    <property type="protein sequence ID" value="CAF1614108.1"/>
    <property type="molecule type" value="Genomic_DNA"/>
</dbReference>
<gene>
    <name evidence="7" type="ORF">BYL167_LOCUS4561</name>
    <name evidence="3" type="ORF">CJN711_LOCUS36916</name>
    <name evidence="5" type="ORF">GIL414_LOCUS1012</name>
    <name evidence="2" type="ORF">KQP761_LOCUS20616</name>
    <name evidence="4" type="ORF">MBJ925_LOCUS18778</name>
    <name evidence="6" type="ORF">SMN809_LOCUS1267</name>
</gene>
<dbReference type="Proteomes" id="UP000663824">
    <property type="component" value="Unassembled WGS sequence"/>
</dbReference>
<evidence type="ECO:0000313" key="2">
    <source>
        <dbReference type="EMBL" id="CAF1585609.1"/>
    </source>
</evidence>
<dbReference type="EMBL" id="CAJOBH010000974">
    <property type="protein sequence ID" value="CAF3828536.1"/>
    <property type="molecule type" value="Genomic_DNA"/>
</dbReference>
<dbReference type="Proteomes" id="UP000663855">
    <property type="component" value="Unassembled WGS sequence"/>
</dbReference>
<evidence type="ECO:0000313" key="3">
    <source>
        <dbReference type="EMBL" id="CAF1614108.1"/>
    </source>
</evidence>
<evidence type="ECO:0000313" key="6">
    <source>
        <dbReference type="EMBL" id="CAF3802646.1"/>
    </source>
</evidence>
<dbReference type="SUPFAM" id="SSF103247">
    <property type="entry name" value="TT1751-like"/>
    <property type="match status" value="1"/>
</dbReference>
<dbReference type="AlphaFoldDB" id="A0A815ZII6"/>
<dbReference type="Gene3D" id="3.30.310.70">
    <property type="entry name" value="TT1751-like domain"/>
    <property type="match status" value="1"/>
</dbReference>
<evidence type="ECO:0000313" key="4">
    <source>
        <dbReference type="EMBL" id="CAF2081783.1"/>
    </source>
</evidence>
<dbReference type="InterPro" id="IPR005180">
    <property type="entry name" value="DUF302"/>
</dbReference>
<dbReference type="Pfam" id="PF03625">
    <property type="entry name" value="DUF302"/>
    <property type="match status" value="1"/>
</dbReference>
<dbReference type="Proteomes" id="UP000663834">
    <property type="component" value="Unassembled WGS sequence"/>
</dbReference>
<dbReference type="Proteomes" id="UP000681967">
    <property type="component" value="Unassembled WGS sequence"/>
</dbReference>
<dbReference type="EMBL" id="CAJOBI010000187">
    <property type="protein sequence ID" value="CAF3802646.1"/>
    <property type="molecule type" value="Genomic_DNA"/>
</dbReference>
<evidence type="ECO:0000313" key="5">
    <source>
        <dbReference type="EMBL" id="CAF3799613.1"/>
    </source>
</evidence>
<protein>
    <recommendedName>
        <fullName evidence="1">DUF302 domain-containing protein</fullName>
    </recommendedName>
</protein>
<sequence length="115" mass="12899">MDLIVKDIKEQNGIVFARIDQKQAAEEAGLIGQLEDTEFILFGNPKVGTQLMVANGSVSIELPLRASCWRRNETVYLSITNPLALEIQYNLSSKKDVLQKMTDNIIQMMNKIVST</sequence>
<dbReference type="InterPro" id="IPR035923">
    <property type="entry name" value="TT1751-like_sf"/>
</dbReference>
<dbReference type="EMBL" id="CAJNOW010010678">
    <property type="protein sequence ID" value="CAF1585609.1"/>
    <property type="molecule type" value="Genomic_DNA"/>
</dbReference>
<comment type="caution">
    <text evidence="2">The sequence shown here is derived from an EMBL/GenBank/DDBJ whole genome shotgun (WGS) entry which is preliminary data.</text>
</comment>
<accession>A0A815ZII6</accession>
<feature type="domain" description="DUF302" evidence="1">
    <location>
        <begin position="19"/>
        <end position="82"/>
    </location>
</feature>
<evidence type="ECO:0000259" key="1">
    <source>
        <dbReference type="Pfam" id="PF03625"/>
    </source>
</evidence>
<dbReference type="Proteomes" id="UP000676336">
    <property type="component" value="Unassembled WGS sequence"/>
</dbReference>
<organism evidence="2 8">
    <name type="scientific">Rotaria magnacalcarata</name>
    <dbReference type="NCBI Taxonomy" id="392030"/>
    <lineage>
        <taxon>Eukaryota</taxon>
        <taxon>Metazoa</taxon>
        <taxon>Spiralia</taxon>
        <taxon>Gnathifera</taxon>
        <taxon>Rotifera</taxon>
        <taxon>Eurotatoria</taxon>
        <taxon>Bdelloidea</taxon>
        <taxon>Philodinida</taxon>
        <taxon>Philodinidae</taxon>
        <taxon>Rotaria</taxon>
    </lineage>
</organism>
<proteinExistence type="predicted"/>
<dbReference type="CDD" id="cd14797">
    <property type="entry name" value="DUF302"/>
    <property type="match status" value="1"/>
</dbReference>
<dbReference type="EMBL" id="CAJOBJ010000151">
    <property type="protein sequence ID" value="CAF3799613.1"/>
    <property type="molecule type" value="Genomic_DNA"/>
</dbReference>
<evidence type="ECO:0000313" key="8">
    <source>
        <dbReference type="Proteomes" id="UP000663834"/>
    </source>
</evidence>
<dbReference type="EMBL" id="CAJNRE010009447">
    <property type="protein sequence ID" value="CAF2081783.1"/>
    <property type="molecule type" value="Genomic_DNA"/>
</dbReference>
<dbReference type="Proteomes" id="UP000681720">
    <property type="component" value="Unassembled WGS sequence"/>
</dbReference>
<reference evidence="2" key="1">
    <citation type="submission" date="2021-02" db="EMBL/GenBank/DDBJ databases">
        <authorList>
            <person name="Nowell W R."/>
        </authorList>
    </citation>
    <scope>NUCLEOTIDE SEQUENCE</scope>
</reference>
<name>A0A815ZII6_9BILA</name>
<evidence type="ECO:0000313" key="7">
    <source>
        <dbReference type="EMBL" id="CAF3828536.1"/>
    </source>
</evidence>
<dbReference type="OrthoDB" id="10027377at2759"/>